<evidence type="ECO:0000256" key="1">
    <source>
        <dbReference type="SAM" id="MobiDB-lite"/>
    </source>
</evidence>
<feature type="compositionally biased region" description="Basic and acidic residues" evidence="1">
    <location>
        <begin position="92"/>
        <end position="105"/>
    </location>
</feature>
<gene>
    <name evidence="2" type="ORF">CKAH01_09696</name>
</gene>
<proteinExistence type="predicted"/>
<dbReference type="AlphaFoldDB" id="A0AAD9XXR7"/>
<reference evidence="2" key="1">
    <citation type="submission" date="2023-02" db="EMBL/GenBank/DDBJ databases">
        <title>Colletotrichum kahawae CIFC_Que2 genome sequencing and assembly.</title>
        <authorList>
            <person name="Baroncelli R."/>
        </authorList>
    </citation>
    <scope>NUCLEOTIDE SEQUENCE</scope>
    <source>
        <strain evidence="2">CIFC_Que2</strain>
    </source>
</reference>
<feature type="compositionally biased region" description="Polar residues" evidence="1">
    <location>
        <begin position="66"/>
        <end position="75"/>
    </location>
</feature>
<dbReference type="EMBL" id="VYYT01000699">
    <property type="protein sequence ID" value="KAK2730174.1"/>
    <property type="molecule type" value="Genomic_DNA"/>
</dbReference>
<accession>A0AAD9XXR7</accession>
<evidence type="ECO:0000313" key="2">
    <source>
        <dbReference type="EMBL" id="KAK2730174.1"/>
    </source>
</evidence>
<keyword evidence="3" id="KW-1185">Reference proteome</keyword>
<comment type="caution">
    <text evidence="2">The sequence shown here is derived from an EMBL/GenBank/DDBJ whole genome shotgun (WGS) entry which is preliminary data.</text>
</comment>
<sequence>MTADFLPILVILRGANISNTRNGTLRSALSAPPRSILLVERLRRVQDLVPAGFKLQRLRAAALGVQNRTGDSTGSVAGRFSSPKCECNQGRYDTRQERGDPERSRRPSPQVTSPPLSERHRDGRPPPALETWRNRVAKVYMDRVA</sequence>
<feature type="region of interest" description="Disordered" evidence="1">
    <location>
        <begin position="65"/>
        <end position="131"/>
    </location>
</feature>
<dbReference type="Proteomes" id="UP001281614">
    <property type="component" value="Unassembled WGS sequence"/>
</dbReference>
<organism evidence="2 3">
    <name type="scientific">Colletotrichum kahawae</name>
    <name type="common">Coffee berry disease fungus</name>
    <dbReference type="NCBI Taxonomy" id="34407"/>
    <lineage>
        <taxon>Eukaryota</taxon>
        <taxon>Fungi</taxon>
        <taxon>Dikarya</taxon>
        <taxon>Ascomycota</taxon>
        <taxon>Pezizomycotina</taxon>
        <taxon>Sordariomycetes</taxon>
        <taxon>Hypocreomycetidae</taxon>
        <taxon>Glomerellales</taxon>
        <taxon>Glomerellaceae</taxon>
        <taxon>Colletotrichum</taxon>
        <taxon>Colletotrichum gloeosporioides species complex</taxon>
    </lineage>
</organism>
<protein>
    <submittedName>
        <fullName evidence="2">Uncharacterized protein</fullName>
    </submittedName>
</protein>
<evidence type="ECO:0000313" key="3">
    <source>
        <dbReference type="Proteomes" id="UP001281614"/>
    </source>
</evidence>
<name>A0AAD9XXR7_COLKA</name>